<evidence type="ECO:0000256" key="4">
    <source>
        <dbReference type="ARBA" id="ARBA00022679"/>
    </source>
</evidence>
<evidence type="ECO:0000256" key="1">
    <source>
        <dbReference type="ARBA" id="ARBA00006594"/>
    </source>
</evidence>
<dbReference type="Gene3D" id="1.10.1020.10">
    <property type="entry name" value="Adenine-specific Methyltransferase, Domain 2"/>
    <property type="match status" value="1"/>
</dbReference>
<dbReference type="InterPro" id="IPR012327">
    <property type="entry name" value="MeTrfase_D12"/>
</dbReference>
<dbReference type="PRINTS" id="PR00505">
    <property type="entry name" value="D12N6MTFRASE"/>
</dbReference>
<evidence type="ECO:0000256" key="5">
    <source>
        <dbReference type="ARBA" id="ARBA00022691"/>
    </source>
</evidence>
<organism evidence="7 8">
    <name type="scientific">Candidatus Curtissbacteria bacterium GW2011_GWA1_40_16</name>
    <dbReference type="NCBI Taxonomy" id="1618405"/>
    <lineage>
        <taxon>Bacteria</taxon>
        <taxon>Candidatus Curtissiibacteriota</taxon>
    </lineage>
</organism>
<dbReference type="InterPro" id="IPR012263">
    <property type="entry name" value="M_m6A_EcoRV"/>
</dbReference>
<dbReference type="InterPro" id="IPR023095">
    <property type="entry name" value="Ade_MeTrfase_dom_2"/>
</dbReference>
<dbReference type="InterPro" id="IPR029063">
    <property type="entry name" value="SAM-dependent_MTases_sf"/>
</dbReference>
<evidence type="ECO:0000256" key="6">
    <source>
        <dbReference type="ARBA" id="ARBA00047942"/>
    </source>
</evidence>
<dbReference type="GO" id="GO:0006298">
    <property type="term" value="P:mismatch repair"/>
    <property type="evidence" value="ECO:0007669"/>
    <property type="project" value="TreeGrafter"/>
</dbReference>
<reference evidence="7 8" key="1">
    <citation type="journal article" date="2015" name="Nature">
        <title>rRNA introns, odd ribosomes, and small enigmatic genomes across a large radiation of phyla.</title>
        <authorList>
            <person name="Brown C.T."/>
            <person name="Hug L.A."/>
            <person name="Thomas B.C."/>
            <person name="Sharon I."/>
            <person name="Castelle C.J."/>
            <person name="Singh A."/>
            <person name="Wilkins M.J."/>
            <person name="Williams K.H."/>
            <person name="Banfield J.F."/>
        </authorList>
    </citation>
    <scope>NUCLEOTIDE SEQUENCE [LARGE SCALE GENOMIC DNA]</scope>
</reference>
<accession>A0A0G0RG30</accession>
<dbReference type="PROSITE" id="PS00092">
    <property type="entry name" value="N6_MTASE"/>
    <property type="match status" value="1"/>
</dbReference>
<dbReference type="Pfam" id="PF02086">
    <property type="entry name" value="MethyltransfD12"/>
    <property type="match status" value="1"/>
</dbReference>
<evidence type="ECO:0000256" key="3">
    <source>
        <dbReference type="ARBA" id="ARBA00022603"/>
    </source>
</evidence>
<comment type="caution">
    <text evidence="7">The sequence shown here is derived from an EMBL/GenBank/DDBJ whole genome shotgun (WGS) entry which is preliminary data.</text>
</comment>
<keyword evidence="4 7" id="KW-0808">Transferase</keyword>
<evidence type="ECO:0000313" key="7">
    <source>
        <dbReference type="EMBL" id="KKR48816.1"/>
    </source>
</evidence>
<dbReference type="GO" id="GO:0009307">
    <property type="term" value="P:DNA restriction-modification system"/>
    <property type="evidence" value="ECO:0007669"/>
    <property type="project" value="InterPro"/>
</dbReference>
<dbReference type="AlphaFoldDB" id="A0A0G0RG30"/>
<dbReference type="GO" id="GO:0009007">
    <property type="term" value="F:site-specific DNA-methyltransferase (adenine-specific) activity"/>
    <property type="evidence" value="ECO:0007669"/>
    <property type="project" value="UniProtKB-EC"/>
</dbReference>
<dbReference type="PANTHER" id="PTHR30481">
    <property type="entry name" value="DNA ADENINE METHYLASE"/>
    <property type="match status" value="1"/>
</dbReference>
<dbReference type="GO" id="GO:0043565">
    <property type="term" value="F:sequence-specific DNA binding"/>
    <property type="evidence" value="ECO:0007669"/>
    <property type="project" value="TreeGrafter"/>
</dbReference>
<keyword evidence="3 7" id="KW-0489">Methyltransferase</keyword>
<dbReference type="EMBL" id="LBYI01000035">
    <property type="protein sequence ID" value="KKR48816.1"/>
    <property type="molecule type" value="Genomic_DNA"/>
</dbReference>
<dbReference type="EC" id="2.1.1.72" evidence="2"/>
<dbReference type="InterPro" id="IPR002052">
    <property type="entry name" value="DNA_methylase_N6_adenine_CS"/>
</dbReference>
<dbReference type="SUPFAM" id="SSF53335">
    <property type="entry name" value="S-adenosyl-L-methionine-dependent methyltransferases"/>
    <property type="match status" value="1"/>
</dbReference>
<dbReference type="Proteomes" id="UP000034531">
    <property type="component" value="Unassembled WGS sequence"/>
</dbReference>
<sequence>MATKQIIKREKKFNLPVPYSTALAARKKAFLAKLASPSGKIKYKRYTGAPIRYAGGKSLAVGLVIEHIPDNIRRVVSPFLGGGSVEVAIAKELGLPVIGYDIFDILMNYWDVQLNNPKVLYERLLKFEPTRKGFKEAKDRLKKHWKKEEKLGKFDLAAYYYFNHNTSYGPHFLGWPSSVYLQRGRYQKMLEKVRNFRADTLQVECASFEDIMSKHKNDFLYCDPPYYLDGDSKTFVGMYPHRNFPIHHNGFKHEKLRDFLMEHKGGFVLSYNDCSKIREWYKGFDMITPSWQYTFSQGDTRIGENRKRDNNGSYVKKSHELLIWKLPK</sequence>
<dbReference type="PIRSF" id="PIRSF000398">
    <property type="entry name" value="M_m6A_EcoRV"/>
    <property type="match status" value="1"/>
</dbReference>
<dbReference type="GO" id="GO:0032259">
    <property type="term" value="P:methylation"/>
    <property type="evidence" value="ECO:0007669"/>
    <property type="project" value="UniProtKB-KW"/>
</dbReference>
<proteinExistence type="inferred from homology"/>
<name>A0A0G0RG30_9BACT</name>
<evidence type="ECO:0000256" key="2">
    <source>
        <dbReference type="ARBA" id="ARBA00011900"/>
    </source>
</evidence>
<dbReference type="Gene3D" id="3.40.50.150">
    <property type="entry name" value="Vaccinia Virus protein VP39"/>
    <property type="match status" value="1"/>
</dbReference>
<protein>
    <recommendedName>
        <fullName evidence="2">site-specific DNA-methyltransferase (adenine-specific)</fullName>
        <ecNumber evidence="2">2.1.1.72</ecNumber>
    </recommendedName>
</protein>
<comment type="similarity">
    <text evidence="1">Belongs to the N(4)/N(6)-methyltransferase family.</text>
</comment>
<keyword evidence="5" id="KW-0949">S-adenosyl-L-methionine</keyword>
<comment type="catalytic activity">
    <reaction evidence="6">
        <text>a 2'-deoxyadenosine in DNA + S-adenosyl-L-methionine = an N(6)-methyl-2'-deoxyadenosine in DNA + S-adenosyl-L-homocysteine + H(+)</text>
        <dbReference type="Rhea" id="RHEA:15197"/>
        <dbReference type="Rhea" id="RHEA-COMP:12418"/>
        <dbReference type="Rhea" id="RHEA-COMP:12419"/>
        <dbReference type="ChEBI" id="CHEBI:15378"/>
        <dbReference type="ChEBI" id="CHEBI:57856"/>
        <dbReference type="ChEBI" id="CHEBI:59789"/>
        <dbReference type="ChEBI" id="CHEBI:90615"/>
        <dbReference type="ChEBI" id="CHEBI:90616"/>
        <dbReference type="EC" id="2.1.1.72"/>
    </reaction>
</comment>
<gene>
    <name evidence="7" type="ORF">UT84_C0035G0007</name>
</gene>
<evidence type="ECO:0000313" key="8">
    <source>
        <dbReference type="Proteomes" id="UP000034531"/>
    </source>
</evidence>
<dbReference type="GO" id="GO:1904047">
    <property type="term" value="F:S-adenosyl-L-methionine binding"/>
    <property type="evidence" value="ECO:0007669"/>
    <property type="project" value="TreeGrafter"/>
</dbReference>